<dbReference type="Proteomes" id="UP000233551">
    <property type="component" value="Unassembled WGS sequence"/>
</dbReference>
<name>A0A2I0K282_PUNGR</name>
<evidence type="ECO:0000313" key="2">
    <source>
        <dbReference type="EMBL" id="PKI62652.1"/>
    </source>
</evidence>
<dbReference type="AlphaFoldDB" id="A0A2I0K282"/>
<evidence type="ECO:0008006" key="4">
    <source>
        <dbReference type="Google" id="ProtNLM"/>
    </source>
</evidence>
<accession>A0A2I0K282</accession>
<dbReference type="SUPFAM" id="SSF101148">
    <property type="entry name" value="Plant invertase/pectin methylesterase inhibitor"/>
    <property type="match status" value="1"/>
</dbReference>
<organism evidence="2 3">
    <name type="scientific">Punica granatum</name>
    <name type="common">Pomegranate</name>
    <dbReference type="NCBI Taxonomy" id="22663"/>
    <lineage>
        <taxon>Eukaryota</taxon>
        <taxon>Viridiplantae</taxon>
        <taxon>Streptophyta</taxon>
        <taxon>Embryophyta</taxon>
        <taxon>Tracheophyta</taxon>
        <taxon>Spermatophyta</taxon>
        <taxon>Magnoliopsida</taxon>
        <taxon>eudicotyledons</taxon>
        <taxon>Gunneridae</taxon>
        <taxon>Pentapetalae</taxon>
        <taxon>rosids</taxon>
        <taxon>malvids</taxon>
        <taxon>Myrtales</taxon>
        <taxon>Lythraceae</taxon>
        <taxon>Punica</taxon>
    </lineage>
</organism>
<feature type="chain" id="PRO_5014159668" description="Pectinesterase inhibitor domain-containing protein" evidence="1">
    <location>
        <begin position="21"/>
        <end position="126"/>
    </location>
</feature>
<dbReference type="Gene3D" id="1.20.140.40">
    <property type="entry name" value="Invertase/pectin methylesterase inhibitor family protein"/>
    <property type="match status" value="1"/>
</dbReference>
<keyword evidence="3" id="KW-1185">Reference proteome</keyword>
<comment type="caution">
    <text evidence="2">The sequence shown here is derived from an EMBL/GenBank/DDBJ whole genome shotgun (WGS) entry which is preliminary data.</text>
</comment>
<evidence type="ECO:0000313" key="3">
    <source>
        <dbReference type="Proteomes" id="UP000233551"/>
    </source>
</evidence>
<proteinExistence type="predicted"/>
<reference evidence="2 3" key="1">
    <citation type="submission" date="2017-11" db="EMBL/GenBank/DDBJ databases">
        <title>De-novo sequencing of pomegranate (Punica granatum L.) genome.</title>
        <authorList>
            <person name="Akparov Z."/>
            <person name="Amiraslanov A."/>
            <person name="Hajiyeva S."/>
            <person name="Abbasov M."/>
            <person name="Kaur K."/>
            <person name="Hamwieh A."/>
            <person name="Solovyev V."/>
            <person name="Salamov A."/>
            <person name="Braich B."/>
            <person name="Kosarev P."/>
            <person name="Mahmoud A."/>
            <person name="Hajiyev E."/>
            <person name="Babayeva S."/>
            <person name="Izzatullayeva V."/>
            <person name="Mammadov A."/>
            <person name="Mammadov A."/>
            <person name="Sharifova S."/>
            <person name="Ojaghi J."/>
            <person name="Eynullazada K."/>
            <person name="Bayramov B."/>
            <person name="Abdulazimova A."/>
            <person name="Shahmuradov I."/>
        </authorList>
    </citation>
    <scope>NUCLEOTIDE SEQUENCE [LARGE SCALE GENOMIC DNA]</scope>
    <source>
        <strain evidence="3">cv. AG2017</strain>
        <tissue evidence="2">Leaf</tissue>
    </source>
</reference>
<feature type="signal peptide" evidence="1">
    <location>
        <begin position="1"/>
        <end position="20"/>
    </location>
</feature>
<protein>
    <recommendedName>
        <fullName evidence="4">Pectinesterase inhibitor domain-containing protein</fullName>
    </recommendedName>
</protein>
<dbReference type="InterPro" id="IPR035513">
    <property type="entry name" value="Invertase/methylesterase_inhib"/>
</dbReference>
<evidence type="ECO:0000256" key="1">
    <source>
        <dbReference type="SAM" id="SignalP"/>
    </source>
</evidence>
<sequence>MKTPVLLLLAVVTLPSLARADDIDYFCSKMPHPNMCTSTLWADPQSKGAAVWQLGLIVVSKVESTVKESASKHDYKGAVDYITDTSVVIEANCEKGLPAGKLPVTQDNTSRKQLAEVAAAIARYLE</sequence>
<gene>
    <name evidence="2" type="ORF">CRG98_016923</name>
</gene>
<keyword evidence="1" id="KW-0732">Signal</keyword>
<dbReference type="EMBL" id="PGOL01000953">
    <property type="protein sequence ID" value="PKI62652.1"/>
    <property type="molecule type" value="Genomic_DNA"/>
</dbReference>